<evidence type="ECO:0000259" key="8">
    <source>
        <dbReference type="SMART" id="SM00563"/>
    </source>
</evidence>
<keyword evidence="5" id="KW-0443">Lipid metabolism</keyword>
<evidence type="ECO:0000256" key="1">
    <source>
        <dbReference type="ARBA" id="ARBA00004370"/>
    </source>
</evidence>
<dbReference type="PANTHER" id="PTHR23063">
    <property type="entry name" value="PHOSPHOLIPID ACYLTRANSFERASE"/>
    <property type="match status" value="1"/>
</dbReference>
<dbReference type="SMART" id="SM00563">
    <property type="entry name" value="PlsC"/>
    <property type="match status" value="1"/>
</dbReference>
<dbReference type="SUPFAM" id="SSF69593">
    <property type="entry name" value="Glycerol-3-phosphate (1)-acyltransferase"/>
    <property type="match status" value="1"/>
</dbReference>
<organism evidence="9 10">
    <name type="scientific">Rubellimicrobium thermophilum DSM 16684</name>
    <dbReference type="NCBI Taxonomy" id="1123069"/>
    <lineage>
        <taxon>Bacteria</taxon>
        <taxon>Pseudomonadati</taxon>
        <taxon>Pseudomonadota</taxon>
        <taxon>Alphaproteobacteria</taxon>
        <taxon>Rhodobacterales</taxon>
        <taxon>Roseobacteraceae</taxon>
        <taxon>Rubellimicrobium</taxon>
    </lineage>
</organism>
<evidence type="ECO:0000256" key="3">
    <source>
        <dbReference type="ARBA" id="ARBA00022692"/>
    </source>
</evidence>
<comment type="caution">
    <text evidence="9">The sequence shown here is derived from an EMBL/GenBank/DDBJ whole genome shotgun (WGS) entry which is preliminary data.</text>
</comment>
<dbReference type="STRING" id="1123069.ruthe_01032"/>
<dbReference type="GO" id="GO:0003841">
    <property type="term" value="F:1-acylglycerol-3-phosphate O-acyltransferase activity"/>
    <property type="evidence" value="ECO:0007669"/>
    <property type="project" value="UniProtKB-EC"/>
</dbReference>
<keyword evidence="7 9" id="KW-0012">Acyltransferase</keyword>
<dbReference type="GO" id="GO:0016020">
    <property type="term" value="C:membrane"/>
    <property type="evidence" value="ECO:0007669"/>
    <property type="project" value="UniProtKB-SubCell"/>
</dbReference>
<keyword evidence="3" id="KW-0812">Transmembrane</keyword>
<dbReference type="CDD" id="cd07989">
    <property type="entry name" value="LPLAT_AGPAT-like"/>
    <property type="match status" value="1"/>
</dbReference>
<dbReference type="InterPro" id="IPR002123">
    <property type="entry name" value="Plipid/glycerol_acylTrfase"/>
</dbReference>
<dbReference type="Pfam" id="PF01553">
    <property type="entry name" value="Acyltransferase"/>
    <property type="match status" value="1"/>
</dbReference>
<protein>
    <submittedName>
        <fullName evidence="9">Lyso-ornithine lipid acyltransferase</fullName>
        <ecNumber evidence="9">2.3.1.51</ecNumber>
    </submittedName>
</protein>
<keyword evidence="2 9" id="KW-0808">Transferase</keyword>
<dbReference type="RefSeq" id="WP_021097130.1">
    <property type="nucleotide sequence ID" value="NZ_KE557320.1"/>
</dbReference>
<keyword evidence="4" id="KW-1133">Transmembrane helix</keyword>
<evidence type="ECO:0000256" key="6">
    <source>
        <dbReference type="ARBA" id="ARBA00023136"/>
    </source>
</evidence>
<gene>
    <name evidence="9" type="ORF">ruthe_01032</name>
</gene>
<accession>S9R2U0</accession>
<name>S9R2U0_9RHOB</name>
<dbReference type="PANTHER" id="PTHR23063:SF54">
    <property type="entry name" value="LYSOPHOSPHOLIPID ACYLTRANSFERASE LPEAT1"/>
    <property type="match status" value="1"/>
</dbReference>
<dbReference type="HOGENOM" id="CLU_027938_0_1_5"/>
<dbReference type="EC" id="2.3.1.51" evidence="9"/>
<evidence type="ECO:0000256" key="7">
    <source>
        <dbReference type="ARBA" id="ARBA00023315"/>
    </source>
</evidence>
<evidence type="ECO:0000256" key="5">
    <source>
        <dbReference type="ARBA" id="ARBA00023098"/>
    </source>
</evidence>
<evidence type="ECO:0000256" key="4">
    <source>
        <dbReference type="ARBA" id="ARBA00022989"/>
    </source>
</evidence>
<keyword evidence="6" id="KW-0472">Membrane</keyword>
<comment type="subcellular location">
    <subcellularLocation>
        <location evidence="1">Membrane</location>
    </subcellularLocation>
</comment>
<proteinExistence type="predicted"/>
<dbReference type="EMBL" id="AOLV01000010">
    <property type="protein sequence ID" value="EPX86222.1"/>
    <property type="molecule type" value="Genomic_DNA"/>
</dbReference>
<reference evidence="9 10" key="1">
    <citation type="journal article" date="2013" name="Stand. Genomic Sci.">
        <title>Genome sequence of the reddish-pigmented Rubellimicrobium thermophilum type strain (DSM 16684(T)), a member of the Roseobacter clade.</title>
        <authorList>
            <person name="Fiebig A."/>
            <person name="Riedel T."/>
            <person name="Gronow S."/>
            <person name="Petersen J."/>
            <person name="Klenk H.P."/>
            <person name="Goker M."/>
        </authorList>
    </citation>
    <scope>NUCLEOTIDE SEQUENCE [LARGE SCALE GENOMIC DNA]</scope>
    <source>
        <strain evidence="9 10">DSM 16684</strain>
    </source>
</reference>
<dbReference type="GO" id="GO:0006644">
    <property type="term" value="P:phospholipid metabolic process"/>
    <property type="evidence" value="ECO:0007669"/>
    <property type="project" value="TreeGrafter"/>
</dbReference>
<dbReference type="OrthoDB" id="9806880at2"/>
<dbReference type="PATRIC" id="fig|1123069.3.peg.1002"/>
<dbReference type="Proteomes" id="UP000015346">
    <property type="component" value="Unassembled WGS sequence"/>
</dbReference>
<dbReference type="GO" id="GO:0071618">
    <property type="term" value="F:lysophosphatidylethanolamine acyltransferase activity"/>
    <property type="evidence" value="ECO:0007669"/>
    <property type="project" value="TreeGrafter"/>
</dbReference>
<keyword evidence="10" id="KW-1185">Reference proteome</keyword>
<sequence length="278" mass="29729">MSLTWQGEAPMMPARPGPAGWARAALRGLLLLLLLTAGVAVKAAIRLPERPLCGLRRPVSPWVTVLVCRAALRLLGLRAERTGQPIRSHGAMVANHVSWLDIFALNAQGPMVFVSKAEVARWPGIGLLARITGTLFIRREARGEAAAQARALTRKLQSGQVLLFFPEGTSTDGQRVLPFKPALFAALLDPALPPGFCLQPVTLDWRAPPGEDPRFYGWWGGAAFGSHALAVLAARRQGGVRVTFHPPIPVAGHDRKTLAARAEAAVRSALSAEAVPPS</sequence>
<evidence type="ECO:0000313" key="10">
    <source>
        <dbReference type="Proteomes" id="UP000015346"/>
    </source>
</evidence>
<evidence type="ECO:0000313" key="9">
    <source>
        <dbReference type="EMBL" id="EPX86222.1"/>
    </source>
</evidence>
<dbReference type="AlphaFoldDB" id="S9R2U0"/>
<feature type="domain" description="Phospholipid/glycerol acyltransferase" evidence="8">
    <location>
        <begin position="90"/>
        <end position="206"/>
    </location>
</feature>
<evidence type="ECO:0000256" key="2">
    <source>
        <dbReference type="ARBA" id="ARBA00022679"/>
    </source>
</evidence>